<dbReference type="InterPro" id="IPR052530">
    <property type="entry name" value="NAD(P)H_nitroreductase"/>
</dbReference>
<dbReference type="PIRSF" id="PIRSF000232">
    <property type="entry name" value="YdjA"/>
    <property type="match status" value="1"/>
</dbReference>
<accession>A0A167GJB7</accession>
<dbReference type="EMBL" id="CP017476">
    <property type="protein sequence ID" value="AOW15073.1"/>
    <property type="molecule type" value="Genomic_DNA"/>
</dbReference>
<evidence type="ECO:0000256" key="5">
    <source>
        <dbReference type="ARBA" id="ARBA00023002"/>
    </source>
</evidence>
<dbReference type="STRING" id="1763535.LPB072_21970"/>
<evidence type="ECO:0000256" key="7">
    <source>
        <dbReference type="PIRNR" id="PIRNR000232"/>
    </source>
</evidence>
<dbReference type="AlphaFoldDB" id="A0A167GJB7"/>
<gene>
    <name evidence="10" type="ORF">LPB072_21970</name>
    <name evidence="11" type="ORF">LPB72_21355</name>
</gene>
<keyword evidence="4 7" id="KW-0521">NADP</keyword>
<evidence type="ECO:0000313" key="13">
    <source>
        <dbReference type="Proteomes" id="UP000185680"/>
    </source>
</evidence>
<reference evidence="11 12" key="1">
    <citation type="submission" date="2016-02" db="EMBL/GenBank/DDBJ databases">
        <title>Draft genome sequence of Hydrogenophaga sp. LPB0072.</title>
        <authorList>
            <person name="Shin S.-K."/>
            <person name="Yi H."/>
        </authorList>
    </citation>
    <scope>NUCLEOTIDE SEQUENCE [LARGE SCALE GENOMIC DNA]</scope>
    <source>
        <strain evidence="11 12">LPB0072</strain>
    </source>
</reference>
<proteinExistence type="inferred from homology"/>
<comment type="cofactor">
    <cofactor evidence="8">
        <name>FMN</name>
        <dbReference type="ChEBI" id="CHEBI:58210"/>
    </cofactor>
    <text evidence="8">Binds 1 FMN per subunit.</text>
</comment>
<dbReference type="RefSeq" id="WP_066096099.1">
    <property type="nucleotide sequence ID" value="NZ_CP017476.1"/>
</dbReference>
<feature type="domain" description="Nitroreductase" evidence="9">
    <location>
        <begin position="23"/>
        <end position="180"/>
    </location>
</feature>
<feature type="binding site" evidence="8">
    <location>
        <position position="54"/>
    </location>
    <ligand>
        <name>FMN</name>
        <dbReference type="ChEBI" id="CHEBI:58210"/>
        <note>ligand shared between dimeric partners</note>
    </ligand>
</feature>
<dbReference type="PANTHER" id="PTHR43821:SF1">
    <property type="entry name" value="NAD(P)H NITROREDUCTASE YDJA-RELATED"/>
    <property type="match status" value="1"/>
</dbReference>
<dbReference type="SUPFAM" id="SSF55469">
    <property type="entry name" value="FMN-dependent nitroreductase-like"/>
    <property type="match status" value="1"/>
</dbReference>
<protein>
    <recommendedName>
        <fullName evidence="7">Putative NAD(P)H nitroreductase</fullName>
        <ecNumber evidence="7">1.-.-.-</ecNumber>
    </recommendedName>
</protein>
<dbReference type="Proteomes" id="UP000185657">
    <property type="component" value="Unassembled WGS sequence"/>
</dbReference>
<dbReference type="Proteomes" id="UP000185680">
    <property type="component" value="Chromosome"/>
</dbReference>
<dbReference type="EC" id="1.-.-.-" evidence="7"/>
<dbReference type="CDD" id="cd02135">
    <property type="entry name" value="YdjA-like"/>
    <property type="match status" value="1"/>
</dbReference>
<evidence type="ECO:0000256" key="8">
    <source>
        <dbReference type="PIRSR" id="PIRSR000232-1"/>
    </source>
</evidence>
<dbReference type="Gene3D" id="3.40.109.10">
    <property type="entry name" value="NADH Oxidase"/>
    <property type="match status" value="1"/>
</dbReference>
<dbReference type="KEGG" id="hyl:LPB072_21970"/>
<keyword evidence="2 7" id="KW-0285">Flavoprotein</keyword>
<reference evidence="10 13" key="2">
    <citation type="submission" date="2016-10" db="EMBL/GenBank/DDBJ databases">
        <title>Hydorgenophaga sp. LPB0072 isolated from gastropod.</title>
        <authorList>
            <person name="Kim E."/>
            <person name="Yi H."/>
        </authorList>
    </citation>
    <scope>NUCLEOTIDE SEQUENCE [LARGE SCALE GENOMIC DNA]</scope>
    <source>
        <strain evidence="10 13">LPB0072</strain>
    </source>
</reference>
<feature type="binding site" description="in other chain" evidence="8">
    <location>
        <begin position="149"/>
        <end position="151"/>
    </location>
    <ligand>
        <name>FMN</name>
        <dbReference type="ChEBI" id="CHEBI:58210"/>
        <note>ligand shared between dimeric partners</note>
    </ligand>
</feature>
<dbReference type="InterPro" id="IPR026021">
    <property type="entry name" value="YdjA-like"/>
</dbReference>
<comment type="similarity">
    <text evidence="1 7">Belongs to the nitroreductase family.</text>
</comment>
<evidence type="ECO:0000313" key="12">
    <source>
        <dbReference type="Proteomes" id="UP000185657"/>
    </source>
</evidence>
<evidence type="ECO:0000256" key="2">
    <source>
        <dbReference type="ARBA" id="ARBA00022630"/>
    </source>
</evidence>
<dbReference type="InterPro" id="IPR000415">
    <property type="entry name" value="Nitroreductase-like"/>
</dbReference>
<keyword evidence="3 7" id="KW-0288">FMN</keyword>
<organism evidence="10 13">
    <name type="scientific">Hydrogenophaga crassostreae</name>
    <dbReference type="NCBI Taxonomy" id="1763535"/>
    <lineage>
        <taxon>Bacteria</taxon>
        <taxon>Pseudomonadati</taxon>
        <taxon>Pseudomonadota</taxon>
        <taxon>Betaproteobacteria</taxon>
        <taxon>Burkholderiales</taxon>
        <taxon>Comamonadaceae</taxon>
        <taxon>Hydrogenophaga</taxon>
    </lineage>
</organism>
<feature type="binding site" description="in other chain" evidence="8">
    <location>
        <begin position="23"/>
        <end position="25"/>
    </location>
    <ligand>
        <name>FMN</name>
        <dbReference type="ChEBI" id="CHEBI:58210"/>
        <note>ligand shared between dimeric partners</note>
    </ligand>
</feature>
<sequence length="207" mass="21717">MTFDSSPVTPGSAAMAAELIHARRTVLPKRLVAPGPDATALHTILQAAGAAPDHGQLLPWRFISVPGEQRAALADLFAGALLERDPGATSDQQATAREKAFRAPTLLLLIVDATCGDPDIDFAERVLSAGCAVQNVLLMATAMGFGSSLTSGKALKSATLRNHLRLSTGEHAVCFVSLGHVASQRTPRRRPSVADYLSVLGSNNDID</sequence>
<keyword evidence="5 7" id="KW-0560">Oxidoreductase</keyword>
<keyword evidence="12" id="KW-1185">Reference proteome</keyword>
<dbReference type="EMBL" id="LVWD01000042">
    <property type="protein sequence ID" value="OAD39526.1"/>
    <property type="molecule type" value="Genomic_DNA"/>
</dbReference>
<evidence type="ECO:0000313" key="10">
    <source>
        <dbReference type="EMBL" id="AOW15073.1"/>
    </source>
</evidence>
<dbReference type="InterPro" id="IPR029479">
    <property type="entry name" value="Nitroreductase"/>
</dbReference>
<dbReference type="GO" id="GO:0016491">
    <property type="term" value="F:oxidoreductase activity"/>
    <property type="evidence" value="ECO:0007669"/>
    <property type="project" value="UniProtKB-UniRule"/>
</dbReference>
<evidence type="ECO:0000256" key="1">
    <source>
        <dbReference type="ARBA" id="ARBA00007118"/>
    </source>
</evidence>
<evidence type="ECO:0000256" key="3">
    <source>
        <dbReference type="ARBA" id="ARBA00022643"/>
    </source>
</evidence>
<evidence type="ECO:0000313" key="11">
    <source>
        <dbReference type="EMBL" id="OAD39526.1"/>
    </source>
</evidence>
<dbReference type="OrthoDB" id="9804207at2"/>
<evidence type="ECO:0000256" key="6">
    <source>
        <dbReference type="ARBA" id="ARBA00023027"/>
    </source>
</evidence>
<dbReference type="PANTHER" id="PTHR43821">
    <property type="entry name" value="NAD(P)H NITROREDUCTASE YDJA-RELATED"/>
    <property type="match status" value="1"/>
</dbReference>
<evidence type="ECO:0000259" key="9">
    <source>
        <dbReference type="Pfam" id="PF00881"/>
    </source>
</evidence>
<name>A0A167GJB7_9BURK</name>
<dbReference type="Pfam" id="PF00881">
    <property type="entry name" value="Nitroreductase"/>
    <property type="match status" value="1"/>
</dbReference>
<keyword evidence="6 7" id="KW-0520">NAD</keyword>
<evidence type="ECO:0000256" key="4">
    <source>
        <dbReference type="ARBA" id="ARBA00022857"/>
    </source>
</evidence>